<feature type="chain" id="PRO_5002176001" description="Secreted protein" evidence="1">
    <location>
        <begin position="30"/>
        <end position="77"/>
    </location>
</feature>
<proteinExistence type="predicted"/>
<feature type="signal peptide" evidence="1">
    <location>
        <begin position="1"/>
        <end position="29"/>
    </location>
</feature>
<dbReference type="HOGENOM" id="CLU_2638325_0_0_1"/>
<evidence type="ECO:0000313" key="3">
    <source>
        <dbReference type="Proteomes" id="UP000053424"/>
    </source>
</evidence>
<dbReference type="Proteomes" id="UP000053424">
    <property type="component" value="Unassembled WGS sequence"/>
</dbReference>
<dbReference type="EMBL" id="KN831780">
    <property type="protein sequence ID" value="KIM41221.1"/>
    <property type="molecule type" value="Genomic_DNA"/>
</dbReference>
<keyword evidence="1" id="KW-0732">Signal</keyword>
<accession>A0A0C3CC91</accession>
<organism evidence="2 3">
    <name type="scientific">Hebeloma cylindrosporum</name>
    <dbReference type="NCBI Taxonomy" id="76867"/>
    <lineage>
        <taxon>Eukaryota</taxon>
        <taxon>Fungi</taxon>
        <taxon>Dikarya</taxon>
        <taxon>Basidiomycota</taxon>
        <taxon>Agaricomycotina</taxon>
        <taxon>Agaricomycetes</taxon>
        <taxon>Agaricomycetidae</taxon>
        <taxon>Agaricales</taxon>
        <taxon>Agaricineae</taxon>
        <taxon>Hymenogastraceae</taxon>
        <taxon>Hebeloma</taxon>
    </lineage>
</organism>
<evidence type="ECO:0000256" key="1">
    <source>
        <dbReference type="SAM" id="SignalP"/>
    </source>
</evidence>
<keyword evidence="3" id="KW-1185">Reference proteome</keyword>
<reference evidence="2 3" key="1">
    <citation type="submission" date="2014-04" db="EMBL/GenBank/DDBJ databases">
        <authorList>
            <consortium name="DOE Joint Genome Institute"/>
            <person name="Kuo A."/>
            <person name="Gay G."/>
            <person name="Dore J."/>
            <person name="Kohler A."/>
            <person name="Nagy L.G."/>
            <person name="Floudas D."/>
            <person name="Copeland A."/>
            <person name="Barry K.W."/>
            <person name="Cichocki N."/>
            <person name="Veneault-Fourrey C."/>
            <person name="LaButti K."/>
            <person name="Lindquist E.A."/>
            <person name="Lipzen A."/>
            <person name="Lundell T."/>
            <person name="Morin E."/>
            <person name="Murat C."/>
            <person name="Sun H."/>
            <person name="Tunlid A."/>
            <person name="Henrissat B."/>
            <person name="Grigoriev I.V."/>
            <person name="Hibbett D.S."/>
            <person name="Martin F."/>
            <person name="Nordberg H.P."/>
            <person name="Cantor M.N."/>
            <person name="Hua S.X."/>
        </authorList>
    </citation>
    <scope>NUCLEOTIDE SEQUENCE [LARGE SCALE GENOMIC DNA]</scope>
    <source>
        <strain evidence="3">h7</strain>
    </source>
</reference>
<evidence type="ECO:0008006" key="4">
    <source>
        <dbReference type="Google" id="ProtNLM"/>
    </source>
</evidence>
<gene>
    <name evidence="2" type="ORF">M413DRAFT_144652</name>
</gene>
<dbReference type="AlphaFoldDB" id="A0A0C3CC91"/>
<name>A0A0C3CC91_HEBCY</name>
<protein>
    <recommendedName>
        <fullName evidence="4">Secreted protein</fullName>
    </recommendedName>
</protein>
<evidence type="ECO:0000313" key="2">
    <source>
        <dbReference type="EMBL" id="KIM41221.1"/>
    </source>
</evidence>
<sequence length="77" mass="8803">MNSATRRTVFYSLTLLLSFMHCGFSAVAAGLNGFSKAMRMVYCSLLPNLPSPEAIKSHTRWYRCWSLILSWIWISVL</sequence>
<reference evidence="3" key="2">
    <citation type="submission" date="2015-01" db="EMBL/GenBank/DDBJ databases">
        <title>Evolutionary Origins and Diversification of the Mycorrhizal Mutualists.</title>
        <authorList>
            <consortium name="DOE Joint Genome Institute"/>
            <consortium name="Mycorrhizal Genomics Consortium"/>
            <person name="Kohler A."/>
            <person name="Kuo A."/>
            <person name="Nagy L.G."/>
            <person name="Floudas D."/>
            <person name="Copeland A."/>
            <person name="Barry K.W."/>
            <person name="Cichocki N."/>
            <person name="Veneault-Fourrey C."/>
            <person name="LaButti K."/>
            <person name="Lindquist E.A."/>
            <person name="Lipzen A."/>
            <person name="Lundell T."/>
            <person name="Morin E."/>
            <person name="Murat C."/>
            <person name="Riley R."/>
            <person name="Ohm R."/>
            <person name="Sun H."/>
            <person name="Tunlid A."/>
            <person name="Henrissat B."/>
            <person name="Grigoriev I.V."/>
            <person name="Hibbett D.S."/>
            <person name="Martin F."/>
        </authorList>
    </citation>
    <scope>NUCLEOTIDE SEQUENCE [LARGE SCALE GENOMIC DNA]</scope>
    <source>
        <strain evidence="3">h7</strain>
    </source>
</reference>